<sequence>MQVPLKDKVSKIIREKYFLRKNEFVVFEKNFPNDPFTTLFTVYTKWSNLLCEWEELKFDDTIGYYKKGQLGLSLTQEEILDDIRRQLFNCKELNGIHKGLLEYELGQKKKIFRKLKRLEEENARLRRLVSSSNGRT</sequence>
<gene>
    <name evidence="2" type="ORF">MarDSR_024</name>
</gene>
<accession>A0AA96EN24</accession>
<proteinExistence type="predicted"/>
<name>A0AA96EN24_9VIRU</name>
<evidence type="ECO:0000256" key="1">
    <source>
        <dbReference type="SAM" id="Coils"/>
    </source>
</evidence>
<evidence type="ECO:0000313" key="2">
    <source>
        <dbReference type="EMBL" id="WNL50063.1"/>
    </source>
</evidence>
<reference evidence="2" key="1">
    <citation type="submission" date="2023-07" db="EMBL/GenBank/DDBJ databases">
        <authorList>
            <person name="Xia Y."/>
        </authorList>
    </citation>
    <scope>NUCLEOTIDE SEQUENCE</scope>
    <source>
        <strain evidence="2">E</strain>
    </source>
</reference>
<organism evidence="2">
    <name type="scientific">Marseillevirus sp</name>
    <dbReference type="NCBI Taxonomy" id="2809551"/>
    <lineage>
        <taxon>Viruses</taxon>
        <taxon>Varidnaviria</taxon>
        <taxon>Bamfordvirae</taxon>
        <taxon>Nucleocytoviricota</taxon>
        <taxon>Megaviricetes</taxon>
        <taxon>Pimascovirales</taxon>
        <taxon>Pimascovirales incertae sedis</taxon>
        <taxon>Marseilleviridae</taxon>
        <taxon>Marseillevirus</taxon>
    </lineage>
</organism>
<dbReference type="EMBL" id="OR343189">
    <property type="protein sequence ID" value="WNL50063.1"/>
    <property type="molecule type" value="Genomic_DNA"/>
</dbReference>
<feature type="coiled-coil region" evidence="1">
    <location>
        <begin position="108"/>
        <end position="135"/>
    </location>
</feature>
<protein>
    <submittedName>
        <fullName evidence="2">Uncharacterized protein</fullName>
    </submittedName>
</protein>
<keyword evidence="1" id="KW-0175">Coiled coil</keyword>